<name>A0A9W8G3V0_9FUNG</name>
<accession>A0A9W8G3V0</accession>
<sequence length="2322" mass="254318">MDIKALLETPHRSVHWAFINRLVATTASACDPEKRFAEWKKLITLDVATKAPHVFTEAIAQITQFTLTGRLAIMQVVQALTDLVAPSDKQKTQNIALPLSSAVCNALVQLLIAGGDSLAFKNSKSARDNILRMPLERNPSLFMPVLQNIRNSVCVLDSGPSNGNESGFDSKWSGLSRVLRYAVIDPTVPAWAQSQTLSMLFDVVRELVNAGSERGYSNAVTVLDWIVETGLVVVQPPESKHVKSSALYLDVDSRGRWSQTELVIECTRVVELVCACVVSNNRTGSDSHGAELQKRIVLIIDRLRLMTASLISSGLSGDMSSICQANSPRTSHNKDALTLVLDRLLAVLYDSLMHSPVARLDTQQSFEHARVDMLIWVLSVTQSVGANTSAEQSNYLSVISRILRNKALTAMIPAKLIHIARLPLLSVAVNGFNQHIRSMALWICEDIDQTASFMVVKSAETIGYLQHTLANMASSSYVFGLLPLLFSGLDNYLSVYSAVYAQRNTNTSRSAALDSTITHMDKISYQAFLLAPFLFEWDCNAADSNGGDVLWKLALSNLLQLLPKYPCLRLDLLPLFMYLLRYPTTPTTLRQALILHAVPSLATTKDAYATSRVVSVVSQLWSQSKAELPAFSSSGSVSIGCKEGSQGQMRLHCLAVRAWAEVVTRNPRVWRDLKPVIVQFIESRKVSVASKVSSSHVLDPEYEWTILMTIRGLVLREPDRYADEMLPFVYSLLTYARNSLSTSSTAILLDIACICVEARMADVRNVWKAILAAQTEIWLAKVDRANDLDAKVDAAENAAPVLNSLAKFLALIATHGDGSELYAAFRLDTLLRYVGPMCGLFRSVDDDVENPEPNSAVSADFFNVLPSRSRNVVLRTLSAFPIDDIRPLISGRTPAQIVHELLVLATQQLSSEETVGFTECSGGLAGLLSVLMDNEVRFMRRSFFSGSSTFARNVDDSDSYSQDKPVSHNQKRVWAQSNFERSQWINEILAPILFKAKEMYWNRDSLKNDLLASGSALANMVIAEVDLADLVTGLSFDAAKANYNKDDASNTASSTLEQTIAKLRLLIADIKLSDHWCLHNIAVDTWQIWFSKVLWTVQSQTSAENSDNIAVSVESNTTSAAPNPALVRAASHKFFSALQSQLITNGIPAHTANALLALAGLVKAAWSIDQVLGSELYTFVARLFLDHDILPFNQTVDDFWPHTAATRNSEVLAAAVECAGSIAACRDHDIVALSQVTQFLMAGLTHYSAAGLHNLSPLVVYALSRSLMHLHLIFSSQKADARTFSEESMVVEADDIRRCIERLNILQPKQITLGDAPDTFSATSTIDIGNIGLAIGLAAMHRRWIANLINPAMAEHNATPRAVQAQRTVELTLDQAYRNVVQAGNGEWNPLVLASLYYLSFVWPPRPITQRHIELHKDLFIVTPDRVWQTTTRLVRRLWGSMEDGDSIDKAHNVDLINHIEIASSTLIYHLTMTISQSAAQTTHLRLVQQYSEWARGKTEGMERQLAADEKSNLRTNRIVALAILLGIPMHGVPETTVSNEYLPQTQQKKLPVLLGIGSVQYGSTAWLRMSESTLQHPLGSLLSCSGIAHYLDPDEALSASDQTKETHQAITHSVEIDDARVAHISSFVLGGLFAQTTRAMYLLIPAISDTGAAVVKRGASTSGKSAHQSVKTKEGGLLQDTLETSNELAESEGRVATAMDEEPKSLGHLPAPTSWCRAVWESIGDLSGSLMDSEGSVAQIVESKLSVLLLAILKMARPFPVVDVRSIFGNVLYTYTRQLDSGKSHPTRLPLVLLLVKVSNRLGPISYSASQFLMDSLRNIISSTVSVLSSVEYLADEFTAANNPNSLVCIALSCLGDIGLGSILRLAGFTRGQQSNRVEDLNADITQLFSAETICIENRLKYALESTLPPSLEHSAVTTKEGVVESDAERMFRLMSKVRIQDSVAANLCAELLSCIFSCKRIASDSSEHYIVLALQIGYLTTLEEYISSQNISLGVDIVAKNAAREKITSNVAKLLDSDTMAEASDSERDLLLQKITTITSCGANFAKGVDLLSKESSSMNNPDYSKHVYKQATVLQRWITEAMKSGKDIAVDKAVSAWLKQVFKEWGQRSSSSSSSTINANYQGSTPSFVWLSERIAKCLQRVAMALFSRANSAKTAKSSANTTIGLCKLIIQGFDMAILALSNAAASQDNVDRNETFTGNSSIIVANAISFWLLPLLTGQTPSSSSSMLLSPFVMLASGEMVEYIDLASRHAQYEQVAGASTEDVPGKQLQQFAVQLRTRILRLLELTVSSVAERALLFVLSNLAILGMFPSSELSSIV</sequence>
<gene>
    <name evidence="2" type="ORF">GGI25_005094</name>
</gene>
<evidence type="ECO:0000313" key="3">
    <source>
        <dbReference type="Proteomes" id="UP001151518"/>
    </source>
</evidence>
<evidence type="ECO:0000313" key="2">
    <source>
        <dbReference type="EMBL" id="KAJ2672491.1"/>
    </source>
</evidence>
<dbReference type="OrthoDB" id="6125419at2759"/>
<protein>
    <submittedName>
        <fullName evidence="2">Uncharacterized protein</fullName>
    </submittedName>
</protein>
<evidence type="ECO:0000256" key="1">
    <source>
        <dbReference type="SAM" id="MobiDB-lite"/>
    </source>
</evidence>
<comment type="caution">
    <text evidence="2">The sequence shown here is derived from an EMBL/GenBank/DDBJ whole genome shotgun (WGS) entry which is preliminary data.</text>
</comment>
<reference evidence="2" key="1">
    <citation type="submission" date="2022-07" db="EMBL/GenBank/DDBJ databases">
        <title>Phylogenomic reconstructions and comparative analyses of Kickxellomycotina fungi.</title>
        <authorList>
            <person name="Reynolds N.K."/>
            <person name="Stajich J.E."/>
            <person name="Barry K."/>
            <person name="Grigoriev I.V."/>
            <person name="Crous P."/>
            <person name="Smith M.E."/>
        </authorList>
    </citation>
    <scope>NUCLEOTIDE SEQUENCE</scope>
    <source>
        <strain evidence="2">NRRL 3115</strain>
    </source>
</reference>
<feature type="region of interest" description="Disordered" evidence="1">
    <location>
        <begin position="1662"/>
        <end position="1683"/>
    </location>
</feature>
<dbReference type="EMBL" id="JANBTW010000082">
    <property type="protein sequence ID" value="KAJ2672491.1"/>
    <property type="molecule type" value="Genomic_DNA"/>
</dbReference>
<organism evidence="2 3">
    <name type="scientific">Coemansia spiralis</name>
    <dbReference type="NCBI Taxonomy" id="417178"/>
    <lineage>
        <taxon>Eukaryota</taxon>
        <taxon>Fungi</taxon>
        <taxon>Fungi incertae sedis</taxon>
        <taxon>Zoopagomycota</taxon>
        <taxon>Kickxellomycotina</taxon>
        <taxon>Kickxellomycetes</taxon>
        <taxon>Kickxellales</taxon>
        <taxon>Kickxellaceae</taxon>
        <taxon>Coemansia</taxon>
    </lineage>
</organism>
<dbReference type="Proteomes" id="UP001151518">
    <property type="component" value="Unassembled WGS sequence"/>
</dbReference>
<proteinExistence type="predicted"/>